<dbReference type="AlphaFoldDB" id="A0A395N7T5"/>
<proteinExistence type="predicted"/>
<feature type="non-terminal residue" evidence="2">
    <location>
        <position position="136"/>
    </location>
</feature>
<keyword evidence="1" id="KW-0812">Transmembrane</keyword>
<sequence>MITSALRNIESEFDRSRPPVLPPIPFDLPLIPTMAAILENYNTLSPREQARFDKKVKEAEMMLVLNNAYNYDTSSIRLPFLDSFKEFETREAKGKTSQDLVDQRIGYFLFLYVVLQSLPVLVVDAPDLKFAEGVEY</sequence>
<protein>
    <submittedName>
        <fullName evidence="2">Choriogenin hminor</fullName>
    </submittedName>
</protein>
<dbReference type="PANTHER" id="PTHR39601:SF2">
    <property type="entry name" value="CHORIOGENIN HMINOR"/>
    <property type="match status" value="1"/>
</dbReference>
<evidence type="ECO:0000256" key="1">
    <source>
        <dbReference type="SAM" id="Phobius"/>
    </source>
</evidence>
<comment type="caution">
    <text evidence="2">The sequence shown here is derived from an EMBL/GenBank/DDBJ whole genome shotgun (WGS) entry which is preliminary data.</text>
</comment>
<dbReference type="PANTHER" id="PTHR39601">
    <property type="entry name" value="CHORIOGENIN HMINOR"/>
    <property type="match status" value="1"/>
</dbReference>
<dbReference type="EMBL" id="PXOA01000943">
    <property type="protein sequence ID" value="RFU72178.1"/>
    <property type="molecule type" value="Genomic_DNA"/>
</dbReference>
<feature type="transmembrane region" description="Helical" evidence="1">
    <location>
        <begin position="105"/>
        <end position="123"/>
    </location>
</feature>
<dbReference type="STRING" id="490622.A0A395N7T5"/>
<name>A0A395N7T5_TRIAR</name>
<gene>
    <name evidence="2" type="ORF">TARUN_10083</name>
</gene>
<keyword evidence="1" id="KW-1133">Transmembrane helix</keyword>
<accession>A0A395N7T5</accession>
<keyword evidence="3" id="KW-1185">Reference proteome</keyword>
<organism evidence="2 3">
    <name type="scientific">Trichoderma arundinaceum</name>
    <dbReference type="NCBI Taxonomy" id="490622"/>
    <lineage>
        <taxon>Eukaryota</taxon>
        <taxon>Fungi</taxon>
        <taxon>Dikarya</taxon>
        <taxon>Ascomycota</taxon>
        <taxon>Pezizomycotina</taxon>
        <taxon>Sordariomycetes</taxon>
        <taxon>Hypocreomycetidae</taxon>
        <taxon>Hypocreales</taxon>
        <taxon>Hypocreaceae</taxon>
        <taxon>Trichoderma</taxon>
    </lineage>
</organism>
<reference evidence="2 3" key="1">
    <citation type="journal article" date="2018" name="PLoS Pathog.">
        <title>Evolution of structural diversity of trichothecenes, a family of toxins produced by plant pathogenic and entomopathogenic fungi.</title>
        <authorList>
            <person name="Proctor R.H."/>
            <person name="McCormick S.P."/>
            <person name="Kim H.S."/>
            <person name="Cardoza R.E."/>
            <person name="Stanley A.M."/>
            <person name="Lindo L."/>
            <person name="Kelly A."/>
            <person name="Brown D.W."/>
            <person name="Lee T."/>
            <person name="Vaughan M.M."/>
            <person name="Alexander N.J."/>
            <person name="Busman M."/>
            <person name="Gutierrez S."/>
        </authorList>
    </citation>
    <scope>NUCLEOTIDE SEQUENCE [LARGE SCALE GENOMIC DNA]</scope>
    <source>
        <strain evidence="2 3">IBT 40837</strain>
    </source>
</reference>
<evidence type="ECO:0000313" key="2">
    <source>
        <dbReference type="EMBL" id="RFU72178.1"/>
    </source>
</evidence>
<dbReference type="OrthoDB" id="5300331at2759"/>
<keyword evidence="1" id="KW-0472">Membrane</keyword>
<evidence type="ECO:0000313" key="3">
    <source>
        <dbReference type="Proteomes" id="UP000266272"/>
    </source>
</evidence>
<dbReference type="Proteomes" id="UP000266272">
    <property type="component" value="Unassembled WGS sequence"/>
</dbReference>